<gene>
    <name evidence="2" type="ORF">ADN00_08115</name>
</gene>
<dbReference type="Gene3D" id="2.70.70.10">
    <property type="entry name" value="Glucose Permease (Domain IIA)"/>
    <property type="match status" value="1"/>
</dbReference>
<evidence type="ECO:0000313" key="2">
    <source>
        <dbReference type="EMBL" id="KPL77839.1"/>
    </source>
</evidence>
<feature type="domain" description="LysM" evidence="1">
    <location>
        <begin position="73"/>
        <end position="119"/>
    </location>
</feature>
<accession>A0A0P6XN18</accession>
<dbReference type="STRING" id="1134406.ADN00_08115"/>
<dbReference type="SUPFAM" id="SSF51261">
    <property type="entry name" value="Duplicated hybrid motif"/>
    <property type="match status" value="1"/>
</dbReference>
<dbReference type="PROSITE" id="PS51257">
    <property type="entry name" value="PROKAR_LIPOPROTEIN"/>
    <property type="match status" value="1"/>
</dbReference>
<dbReference type="AlphaFoldDB" id="A0A0P6XN18"/>
<dbReference type="Gene3D" id="3.10.350.10">
    <property type="entry name" value="LysM domain"/>
    <property type="match status" value="1"/>
</dbReference>
<reference evidence="2 3" key="1">
    <citation type="submission" date="2015-07" db="EMBL/GenBank/DDBJ databases">
        <title>Genome sequence of Ornatilinea apprima DSM 23815.</title>
        <authorList>
            <person name="Hemp J."/>
            <person name="Ward L.M."/>
            <person name="Pace L.A."/>
            <person name="Fischer W.W."/>
        </authorList>
    </citation>
    <scope>NUCLEOTIDE SEQUENCE [LARGE SCALE GENOMIC DNA]</scope>
    <source>
        <strain evidence="2 3">P3M-1</strain>
    </source>
</reference>
<dbReference type="RefSeq" id="WP_075062485.1">
    <property type="nucleotide sequence ID" value="NZ_LGCL01000021.1"/>
</dbReference>
<proteinExistence type="predicted"/>
<dbReference type="CDD" id="cd00118">
    <property type="entry name" value="LysM"/>
    <property type="match status" value="1"/>
</dbReference>
<protein>
    <recommendedName>
        <fullName evidence="1">LysM domain-containing protein</fullName>
    </recommendedName>
</protein>
<dbReference type="InterPro" id="IPR036779">
    <property type="entry name" value="LysM_dom_sf"/>
</dbReference>
<evidence type="ECO:0000313" key="3">
    <source>
        <dbReference type="Proteomes" id="UP000050417"/>
    </source>
</evidence>
<name>A0A0P6XN18_9CHLR</name>
<dbReference type="Proteomes" id="UP000050417">
    <property type="component" value="Unassembled WGS sequence"/>
</dbReference>
<dbReference type="InterPro" id="IPR011055">
    <property type="entry name" value="Dup_hybrid_motif"/>
</dbReference>
<keyword evidence="3" id="KW-1185">Reference proteome</keyword>
<dbReference type="SMART" id="SM00257">
    <property type="entry name" value="LysM"/>
    <property type="match status" value="1"/>
</dbReference>
<sequence>MKFNLPYWFPQRLRHNGLKILLAIPVLISACAPSSPRISFDLLQEQTEQAAQAESISPTPLPTRPAYEPGELVEYSVQPGDTLPALAVRFNTTEAEIREANPILPAELSTLPPGMPMQIPIYYQPLWGSSYQILPDRLFGYGPAQVGFDTVEFVNSQPGWLKDYTGVAGGLPKSGGELVEIVATNFSISPRLLLALIEYQTGGLTNPQQPDPDNPYVLGYEDRKHPGLYQQLLWAANFLNDKFYRYRLGKLTSFEHLDGRLERPDPWQNAATVALQVYFSTMLDKDQYFTATHGEGLQKTYANLFGDPWADTTPHIPGSLQQPAFRLPFLPGKAWAYTGGPHTGWGSDQPYAAIDFAPPNVVGGCSPTEEWAIAMADGTIVRTDTGVAVLDLDGDQDERTGWVIFYLHLSTKTIPPVGTALKAGDPIGQPSCDGGTSTGTHVHIARKYNGEWVPADSPVPFNMEGWITKDGKAPYQGLLVQYGRTVIACDCSNQESLVQSLGPLP</sequence>
<dbReference type="Pfam" id="PF01476">
    <property type="entry name" value="LysM"/>
    <property type="match status" value="1"/>
</dbReference>
<dbReference type="EMBL" id="LGCL01000021">
    <property type="protein sequence ID" value="KPL77839.1"/>
    <property type="molecule type" value="Genomic_DNA"/>
</dbReference>
<organism evidence="2 3">
    <name type="scientific">Ornatilinea apprima</name>
    <dbReference type="NCBI Taxonomy" id="1134406"/>
    <lineage>
        <taxon>Bacteria</taxon>
        <taxon>Bacillati</taxon>
        <taxon>Chloroflexota</taxon>
        <taxon>Anaerolineae</taxon>
        <taxon>Anaerolineales</taxon>
        <taxon>Anaerolineaceae</taxon>
        <taxon>Ornatilinea</taxon>
    </lineage>
</organism>
<dbReference type="OrthoDB" id="144484at2"/>
<evidence type="ECO:0000259" key="1">
    <source>
        <dbReference type="PROSITE" id="PS51782"/>
    </source>
</evidence>
<dbReference type="InterPro" id="IPR018392">
    <property type="entry name" value="LysM"/>
</dbReference>
<comment type="caution">
    <text evidence="2">The sequence shown here is derived from an EMBL/GenBank/DDBJ whole genome shotgun (WGS) entry which is preliminary data.</text>
</comment>
<dbReference type="SUPFAM" id="SSF54106">
    <property type="entry name" value="LysM domain"/>
    <property type="match status" value="1"/>
</dbReference>
<dbReference type="CDD" id="cd12797">
    <property type="entry name" value="M23_peptidase"/>
    <property type="match status" value="1"/>
</dbReference>
<dbReference type="PROSITE" id="PS51782">
    <property type="entry name" value="LYSM"/>
    <property type="match status" value="1"/>
</dbReference>